<dbReference type="Proteomes" id="UP000095576">
    <property type="component" value="Unassembled WGS sequence"/>
</dbReference>
<protein>
    <submittedName>
        <fullName evidence="2">SMI1 / KNR4 family</fullName>
    </submittedName>
</protein>
<dbReference type="SMART" id="SM00860">
    <property type="entry name" value="SMI1_KNR4"/>
    <property type="match status" value="1"/>
</dbReference>
<gene>
    <name evidence="2" type="ORF">ERS852511_04009</name>
</gene>
<feature type="domain" description="Knr4/Smi1-like" evidence="1">
    <location>
        <begin position="48"/>
        <end position="170"/>
    </location>
</feature>
<dbReference type="EMBL" id="CZAP01000018">
    <property type="protein sequence ID" value="CUQ01218.1"/>
    <property type="molecule type" value="Genomic_DNA"/>
</dbReference>
<dbReference type="InterPro" id="IPR018958">
    <property type="entry name" value="Knr4/Smi1-like_dom"/>
</dbReference>
<dbReference type="RefSeq" id="WP_055300627.1">
    <property type="nucleotide sequence ID" value="NZ_CZAP01000018.1"/>
</dbReference>
<dbReference type="InterPro" id="IPR037883">
    <property type="entry name" value="Knr4/Smi1-like_sf"/>
</dbReference>
<dbReference type="SUPFAM" id="SSF160631">
    <property type="entry name" value="SMI1/KNR4-like"/>
    <property type="match status" value="1"/>
</dbReference>
<dbReference type="Gene3D" id="3.40.1580.10">
    <property type="entry name" value="SMI1/KNR4-like"/>
    <property type="match status" value="1"/>
</dbReference>
<proteinExistence type="predicted"/>
<accession>A0A174SZV4</accession>
<name>A0A174SZV4_BACT4</name>
<dbReference type="AlphaFoldDB" id="A0A174SZV4"/>
<organism evidence="2 3">
    <name type="scientific">Bacteroides thetaiotaomicron</name>
    <dbReference type="NCBI Taxonomy" id="818"/>
    <lineage>
        <taxon>Bacteria</taxon>
        <taxon>Pseudomonadati</taxon>
        <taxon>Bacteroidota</taxon>
        <taxon>Bacteroidia</taxon>
        <taxon>Bacteroidales</taxon>
        <taxon>Bacteroidaceae</taxon>
        <taxon>Bacteroides</taxon>
    </lineage>
</organism>
<dbReference type="Pfam" id="PF09346">
    <property type="entry name" value="SMI1_KNR4"/>
    <property type="match status" value="1"/>
</dbReference>
<reference evidence="2 3" key="1">
    <citation type="submission" date="2015-09" db="EMBL/GenBank/DDBJ databases">
        <authorList>
            <consortium name="Pathogen Informatics"/>
        </authorList>
    </citation>
    <scope>NUCLEOTIDE SEQUENCE [LARGE SCALE GENOMIC DNA]</scope>
    <source>
        <strain evidence="2 3">2789STDY5834899</strain>
    </source>
</reference>
<evidence type="ECO:0000259" key="1">
    <source>
        <dbReference type="SMART" id="SM00860"/>
    </source>
</evidence>
<sequence length="196" mass="22443">MKKINELKKEYILPYENLGVKRYSNGTTKYGHVPEVAPQAYLITVFNPISTEELNALESSIGYAIPNEYSSFLMDFSNGLNLFITCFCLYGFMGKINRQIGATPQPFSLSLLNIYERPKNSKDTFFFIGGYDYDGSKLYIDKLTGEVHYCKKNDSASLYCWKSFEDMLSSEIKRLSSLFDDNGKIKIPYEKTLPII</sequence>
<evidence type="ECO:0000313" key="3">
    <source>
        <dbReference type="Proteomes" id="UP000095576"/>
    </source>
</evidence>
<evidence type="ECO:0000313" key="2">
    <source>
        <dbReference type="EMBL" id="CUQ01218.1"/>
    </source>
</evidence>